<feature type="signal peptide" evidence="2">
    <location>
        <begin position="1"/>
        <end position="20"/>
    </location>
</feature>
<sequence>MELLLPLFLHLLLRFQFHFARHPPASHPQHHPLKDASGEGRPADTEGSAKERRKKGGKSEEKSSLSDLELHSPTAIWPSPITAITDRRPTISHIKS</sequence>
<protein>
    <submittedName>
        <fullName evidence="3">HDC17584</fullName>
    </submittedName>
</protein>
<evidence type="ECO:0000256" key="1">
    <source>
        <dbReference type="SAM" id="MobiDB-lite"/>
    </source>
</evidence>
<reference evidence="3" key="1">
    <citation type="journal article" date="2003" name="Genome Biol.">
        <title>An integrated gene annotation and transcriptional profiling approach towards the full gene content of the Drosophila genome.</title>
        <authorList>
            <person name="Hild M."/>
            <person name="Beckmann B."/>
            <person name="Haas S.A."/>
            <person name="Koch B."/>
            <person name="Solovyev V."/>
            <person name="Busold C."/>
            <person name="Fellenberg K."/>
            <person name="Boutros M."/>
            <person name="Vingron M."/>
            <person name="Sauer F."/>
            <person name="Hoheisel J.D."/>
            <person name="Paro R."/>
        </authorList>
    </citation>
    <scope>NUCLEOTIDE SEQUENCE</scope>
</reference>
<feature type="compositionally biased region" description="Basic and acidic residues" evidence="1">
    <location>
        <begin position="57"/>
        <end position="70"/>
    </location>
</feature>
<dbReference type="AlphaFoldDB" id="Q6IIM9"/>
<dbReference type="EMBL" id="BK003037">
    <property type="protein sequence ID" value="DAA03237.1"/>
    <property type="molecule type" value="Genomic_DNA"/>
</dbReference>
<feature type="region of interest" description="Disordered" evidence="1">
    <location>
        <begin position="22"/>
        <end position="71"/>
    </location>
</feature>
<evidence type="ECO:0000313" key="3">
    <source>
        <dbReference type="EMBL" id="DAA03237.1"/>
    </source>
</evidence>
<keyword evidence="2" id="KW-0732">Signal</keyword>
<accession>Q6IIM9</accession>
<feature type="compositionally biased region" description="Basic and acidic residues" evidence="1">
    <location>
        <begin position="32"/>
        <end position="50"/>
    </location>
</feature>
<organism evidence="3">
    <name type="scientific">Drosophila melanogaster</name>
    <name type="common">Fruit fly</name>
    <dbReference type="NCBI Taxonomy" id="7227"/>
    <lineage>
        <taxon>Eukaryota</taxon>
        <taxon>Metazoa</taxon>
        <taxon>Ecdysozoa</taxon>
        <taxon>Arthropoda</taxon>
        <taxon>Hexapoda</taxon>
        <taxon>Insecta</taxon>
        <taxon>Pterygota</taxon>
        <taxon>Neoptera</taxon>
        <taxon>Endopterygota</taxon>
        <taxon>Diptera</taxon>
        <taxon>Brachycera</taxon>
        <taxon>Muscomorpha</taxon>
        <taxon>Ephydroidea</taxon>
        <taxon>Drosophilidae</taxon>
        <taxon>Drosophila</taxon>
        <taxon>Sophophora</taxon>
    </lineage>
</organism>
<evidence type="ECO:0000256" key="2">
    <source>
        <dbReference type="SAM" id="SignalP"/>
    </source>
</evidence>
<gene>
    <name evidence="3" type="ORF">HDC17584</name>
</gene>
<name>Q6IIM9_DROME</name>
<feature type="chain" id="PRO_5004274501" evidence="2">
    <location>
        <begin position="21"/>
        <end position="96"/>
    </location>
</feature>
<proteinExistence type="predicted"/>